<evidence type="ECO:0000256" key="4">
    <source>
        <dbReference type="ARBA" id="ARBA00022692"/>
    </source>
</evidence>
<feature type="transmembrane region" description="Helical" evidence="7">
    <location>
        <begin position="555"/>
        <end position="579"/>
    </location>
</feature>
<keyword evidence="4 7" id="KW-0812">Transmembrane</keyword>
<evidence type="ECO:0000256" key="5">
    <source>
        <dbReference type="ARBA" id="ARBA00022989"/>
    </source>
</evidence>
<dbReference type="EMBL" id="JAMKBJ010000008">
    <property type="protein sequence ID" value="MCZ8537540.1"/>
    <property type="molecule type" value="Genomic_DNA"/>
</dbReference>
<protein>
    <submittedName>
        <fullName evidence="9">MMPL family transporter</fullName>
    </submittedName>
</protein>
<feature type="domain" description="Membrane transport protein MMPL" evidence="8">
    <location>
        <begin position="44"/>
        <end position="367"/>
    </location>
</feature>
<comment type="caution">
    <text evidence="9">The sequence shown here is derived from an EMBL/GenBank/DDBJ whole genome shotgun (WGS) entry which is preliminary data.</text>
</comment>
<gene>
    <name evidence="9" type="ORF">M9R32_10140</name>
</gene>
<evidence type="ECO:0000259" key="8">
    <source>
        <dbReference type="Pfam" id="PF03176"/>
    </source>
</evidence>
<dbReference type="SUPFAM" id="SSF82866">
    <property type="entry name" value="Multidrug efflux transporter AcrB transmembrane domain"/>
    <property type="match status" value="2"/>
</dbReference>
<dbReference type="PANTHER" id="PTHR33406">
    <property type="entry name" value="MEMBRANE PROTEIN MJ1562-RELATED"/>
    <property type="match status" value="1"/>
</dbReference>
<keyword evidence="10" id="KW-1185">Reference proteome</keyword>
<dbReference type="InterPro" id="IPR050545">
    <property type="entry name" value="Mycobact_MmpL"/>
</dbReference>
<organism evidence="9 10">
    <name type="scientific">Paenisporosarcina quisquiliarum</name>
    <dbReference type="NCBI Taxonomy" id="365346"/>
    <lineage>
        <taxon>Bacteria</taxon>
        <taxon>Bacillati</taxon>
        <taxon>Bacillota</taxon>
        <taxon>Bacilli</taxon>
        <taxon>Bacillales</taxon>
        <taxon>Caryophanaceae</taxon>
        <taxon>Paenisporosarcina</taxon>
    </lineage>
</organism>
<evidence type="ECO:0000256" key="7">
    <source>
        <dbReference type="SAM" id="Phobius"/>
    </source>
</evidence>
<feature type="transmembrane region" description="Helical" evidence="7">
    <location>
        <begin position="311"/>
        <end position="337"/>
    </location>
</feature>
<feature type="domain" description="Membrane transport protein MMPL" evidence="8">
    <location>
        <begin position="400"/>
        <end position="687"/>
    </location>
</feature>
<accession>A0A9X3RD81</accession>
<feature type="transmembrane region" description="Helical" evidence="7">
    <location>
        <begin position="12"/>
        <end position="29"/>
    </location>
</feature>
<feature type="transmembrane region" description="Helical" evidence="7">
    <location>
        <begin position="658"/>
        <end position="680"/>
    </location>
</feature>
<keyword evidence="6 7" id="KW-0472">Membrane</keyword>
<feature type="transmembrane region" description="Helical" evidence="7">
    <location>
        <begin position="206"/>
        <end position="226"/>
    </location>
</feature>
<dbReference type="Gene3D" id="1.20.1640.10">
    <property type="entry name" value="Multidrug efflux transporter AcrB transmembrane domain"/>
    <property type="match status" value="2"/>
</dbReference>
<evidence type="ECO:0000256" key="2">
    <source>
        <dbReference type="ARBA" id="ARBA00010157"/>
    </source>
</evidence>
<evidence type="ECO:0000313" key="10">
    <source>
        <dbReference type="Proteomes" id="UP001152173"/>
    </source>
</evidence>
<evidence type="ECO:0000256" key="1">
    <source>
        <dbReference type="ARBA" id="ARBA00004651"/>
    </source>
</evidence>
<dbReference type="InterPro" id="IPR004869">
    <property type="entry name" value="MMPL_dom"/>
</dbReference>
<feature type="transmembrane region" description="Helical" evidence="7">
    <location>
        <begin position="370"/>
        <end position="395"/>
    </location>
</feature>
<feature type="transmembrane region" description="Helical" evidence="7">
    <location>
        <begin position="238"/>
        <end position="258"/>
    </location>
</feature>
<dbReference type="RefSeq" id="WP_269926633.1">
    <property type="nucleotide sequence ID" value="NZ_JAMKBJ010000008.1"/>
</dbReference>
<feature type="transmembrane region" description="Helical" evidence="7">
    <location>
        <begin position="181"/>
        <end position="199"/>
    </location>
</feature>
<feature type="transmembrane region" description="Helical" evidence="7">
    <location>
        <begin position="591"/>
        <end position="609"/>
    </location>
</feature>
<feature type="transmembrane region" description="Helical" evidence="7">
    <location>
        <begin position="629"/>
        <end position="652"/>
    </location>
</feature>
<dbReference type="GO" id="GO:0005886">
    <property type="term" value="C:plasma membrane"/>
    <property type="evidence" value="ECO:0007669"/>
    <property type="project" value="UniProtKB-SubCell"/>
</dbReference>
<dbReference type="Pfam" id="PF03176">
    <property type="entry name" value="MMPL"/>
    <property type="match status" value="2"/>
</dbReference>
<keyword evidence="3" id="KW-1003">Cell membrane</keyword>
<evidence type="ECO:0000256" key="6">
    <source>
        <dbReference type="ARBA" id="ARBA00023136"/>
    </source>
</evidence>
<dbReference type="PANTHER" id="PTHR33406:SF6">
    <property type="entry name" value="MEMBRANE PROTEIN YDGH-RELATED"/>
    <property type="match status" value="1"/>
</dbReference>
<evidence type="ECO:0000256" key="3">
    <source>
        <dbReference type="ARBA" id="ARBA00022475"/>
    </source>
</evidence>
<feature type="transmembrane region" description="Helical" evidence="7">
    <location>
        <begin position="285"/>
        <end position="305"/>
    </location>
</feature>
<evidence type="ECO:0000313" key="9">
    <source>
        <dbReference type="EMBL" id="MCZ8537540.1"/>
    </source>
</evidence>
<name>A0A9X3RD81_9BACL</name>
<feature type="transmembrane region" description="Helical" evidence="7">
    <location>
        <begin position="530"/>
        <end position="548"/>
    </location>
</feature>
<sequence length="690" mass="75981">MKTIWKEKKSAAIVLGVWLITLTMLTIWAPSAKEVTSPSENGGLPATASSVIAKEALEEAFPSQKGIPLFVVFKQAAPFSHDDIDHLASAVEKQAKVQQASSIPLTQMPPQTRQSFVSDDGSTFFMPILFNESLESKEIHEEVVTMKESVEKYVDKHVSVEWTGPAGIVSDTISLFSQADIVLLLATIGIVFVLLLLIYKSPVFAVLPLIGAGIVYGIVNRLLGLLGLSEWVKIENQALSIMTILLFAVITDYALLIFSRYREELRSGLTIEHAMKLSVSHVREPILFSGGTVLVAVLLLFTAVYEPYRNFAPVFAVAMVVLLIAGLTLLPALFGLVGRKAFWPIAIDQPVRINWWSKVAASVTSKPWRYVFTITAILGIGIVQAFTTTLSFNLLESFPDNMSSKKGYEQLAQAFSEGELAPTTLLLKSEKKITESQFTEFEKILKKQDQVKEVRVEGRPFADDSLTQAKVTLIWKSNPYDTTTFNALKNLEQEEKELLQQAGIEKGSIQLSGETAKHANIQELNTSDTVHVMLLIVGAIFMMLWWQTKSWGTGLLMIGTILLSYGASLGFSVCLFDVMFHVDAVSYRIPLYTFVFLVALGVDYSIMLMSRIRQESKALEPTEAIKSGLITTGGVISSAGLLLAATFAVLITQPVLELQLVGFTVAFGVLIDTFIVRPMLLPALLTIQKR</sequence>
<proteinExistence type="inferred from homology"/>
<keyword evidence="5 7" id="KW-1133">Transmembrane helix</keyword>
<dbReference type="AlphaFoldDB" id="A0A9X3RD81"/>
<dbReference type="Proteomes" id="UP001152173">
    <property type="component" value="Unassembled WGS sequence"/>
</dbReference>
<reference evidence="9" key="1">
    <citation type="submission" date="2022-05" db="EMBL/GenBank/DDBJ databases">
        <authorList>
            <person name="Colautti A."/>
            <person name="Iacumin L."/>
        </authorList>
    </citation>
    <scope>NUCLEOTIDE SEQUENCE</scope>
    <source>
        <strain evidence="9">SK 55</strain>
    </source>
</reference>
<comment type="similarity">
    <text evidence="2">Belongs to the resistance-nodulation-cell division (RND) (TC 2.A.6) family. MmpL subfamily.</text>
</comment>
<comment type="subcellular location">
    <subcellularLocation>
        <location evidence="1">Cell membrane</location>
        <topology evidence="1">Multi-pass membrane protein</topology>
    </subcellularLocation>
</comment>